<evidence type="ECO:0000313" key="3">
    <source>
        <dbReference type="EMBL" id="ABI61421.1"/>
    </source>
</evidence>
<reference evidence="3 4" key="1">
    <citation type="journal article" date="2007" name="J. Bacteriol.">
        <title>Genome sequence analysis of the emerging human pathogenic acetic acid bacterium Granulibacter bethesdensis.</title>
        <authorList>
            <person name="Greenberg D.E."/>
            <person name="Porcella S.F."/>
            <person name="Zelazny A.M."/>
            <person name="Virtaneva K."/>
            <person name="Sturdevant D.E."/>
            <person name="Kupko J.J.III."/>
            <person name="Barbian K.D."/>
            <person name="Babar A."/>
            <person name="Dorward D.W."/>
            <person name="Holland S.M."/>
        </authorList>
    </citation>
    <scope>NUCLEOTIDE SEQUENCE [LARGE SCALE GENOMIC DNA]</scope>
    <source>
        <strain evidence="4">ATCC BAA-1260 / CGDNIH1</strain>
    </source>
</reference>
<dbReference type="Gene3D" id="2.40.70.10">
    <property type="entry name" value="Acid Proteases"/>
    <property type="match status" value="1"/>
</dbReference>
<evidence type="ECO:0000259" key="2">
    <source>
        <dbReference type="Pfam" id="PF20729"/>
    </source>
</evidence>
<dbReference type="Pfam" id="PF20729">
    <property type="entry name" value="PE-PGRS_C"/>
    <property type="match status" value="1"/>
</dbReference>
<gene>
    <name evidence="3" type="ordered locus">GbCGDNIH1_0523</name>
</gene>
<dbReference type="RefSeq" id="WP_011631231.1">
    <property type="nucleotide sequence ID" value="NC_008343.2"/>
</dbReference>
<accession>Q0BUT1</accession>
<dbReference type="OrthoDB" id="5930286at2"/>
<dbReference type="Proteomes" id="UP000001963">
    <property type="component" value="Chromosome"/>
</dbReference>
<dbReference type="KEGG" id="gbe:GbCGDNIH1_0523"/>
<dbReference type="eggNOG" id="COG4625">
    <property type="taxonomic scope" value="Bacteria"/>
</dbReference>
<dbReference type="InterPro" id="IPR021109">
    <property type="entry name" value="Peptidase_aspartic_dom_sf"/>
</dbReference>
<name>Q0BUT1_GRABC</name>
<protein>
    <recommendedName>
        <fullName evidence="2">PE cleavage protein A C-terminal domain-containing protein</fullName>
    </recommendedName>
</protein>
<dbReference type="SUPFAM" id="SSF50630">
    <property type="entry name" value="Acid proteases"/>
    <property type="match status" value="1"/>
</dbReference>
<dbReference type="InterPro" id="IPR048054">
    <property type="entry name" value="PecA_C"/>
</dbReference>
<evidence type="ECO:0000313" key="4">
    <source>
        <dbReference type="Proteomes" id="UP000001963"/>
    </source>
</evidence>
<dbReference type="HOGENOM" id="CLU_851956_0_0_5"/>
<dbReference type="AlphaFoldDB" id="Q0BUT1"/>
<evidence type="ECO:0000256" key="1">
    <source>
        <dbReference type="SAM" id="SignalP"/>
    </source>
</evidence>
<keyword evidence="1" id="KW-0732">Signal</keyword>
<feature type="signal peptide" evidence="1">
    <location>
        <begin position="1"/>
        <end position="23"/>
    </location>
</feature>
<sequence length="348" mass="36727">MITNKLYRSFVLAGLFLATTPLAYTQFAHAQSWQASSSVKVSRSVSVTRSSSPMPKSVGIPLFPIRAGNVPVMVHISIGGGPTTSVSVDTGSAGLYVMQKDAGPDLVALPTRVRQGYTDGTRFDGYWAKTTIAFPDSQGPVTTRQPIVVGVITRVYCAATQPNCPGSINKPGIMGISMNTSTSLVSPLAQLPTPLSNGYIIDVRDRKTPTLTVGLTQENTAKFSFAALKPTKAGPSGAPSWTGTSLTGCYTVNGEAASCTPILFDTGASYGVFNIGNANPKLSRTGCLSQGQKFEIDFKDVFHLALMTTANTVFCVSKTATSSNIGSAPFRYMAVAYDAQNGRLGFMQ</sequence>
<proteinExistence type="predicted"/>
<dbReference type="GO" id="GO:0004190">
    <property type="term" value="F:aspartic-type endopeptidase activity"/>
    <property type="evidence" value="ECO:0007669"/>
    <property type="project" value="InterPro"/>
</dbReference>
<dbReference type="EMBL" id="CP000394">
    <property type="protein sequence ID" value="ABI61421.1"/>
    <property type="molecule type" value="Genomic_DNA"/>
</dbReference>
<organism evidence="3 4">
    <name type="scientific">Granulibacter bethesdensis (strain ATCC BAA-1260 / CGDNIH1)</name>
    <dbReference type="NCBI Taxonomy" id="391165"/>
    <lineage>
        <taxon>Bacteria</taxon>
        <taxon>Pseudomonadati</taxon>
        <taxon>Pseudomonadota</taxon>
        <taxon>Alphaproteobacteria</taxon>
        <taxon>Acetobacterales</taxon>
        <taxon>Acetobacteraceae</taxon>
        <taxon>Granulibacter</taxon>
    </lineage>
</organism>
<feature type="chain" id="PRO_5004169598" description="PE cleavage protein A C-terminal domain-containing protein" evidence="1">
    <location>
        <begin position="24"/>
        <end position="348"/>
    </location>
</feature>
<keyword evidence="4" id="KW-1185">Reference proteome</keyword>
<feature type="domain" description="PE cleavage protein A C-terminal" evidence="2">
    <location>
        <begin position="72"/>
        <end position="332"/>
    </location>
</feature>